<evidence type="ECO:0000313" key="2">
    <source>
        <dbReference type="Proteomes" id="UP000279194"/>
    </source>
</evidence>
<proteinExistence type="predicted"/>
<protein>
    <recommendedName>
        <fullName evidence="3">Phage protein</fullName>
    </recommendedName>
</protein>
<comment type="caution">
    <text evidence="1">The sequence shown here is derived from an EMBL/GenBank/DDBJ whole genome shotgun (WGS) entry which is preliminary data.</text>
</comment>
<dbReference type="Pfam" id="PF14058">
    <property type="entry name" value="PcfK"/>
    <property type="match status" value="1"/>
</dbReference>
<reference evidence="1 2" key="1">
    <citation type="submission" date="2018-10" db="EMBL/GenBank/DDBJ databases">
        <title>Streptococcus hillyeri sp. nov., isolated from equine tracheal sample.</title>
        <authorList>
            <person name="Macfadyen A.C."/>
            <person name="Waller A."/>
            <person name="Paterson G.K."/>
        </authorList>
    </citation>
    <scope>NUCLEOTIDE SEQUENCE [LARGE SCALE GENOMIC DNA]</scope>
    <source>
        <strain evidence="1 2">28462</strain>
    </source>
</reference>
<dbReference type="EMBL" id="RCVM01000010">
    <property type="protein sequence ID" value="RLY03101.1"/>
    <property type="molecule type" value="Genomic_DNA"/>
</dbReference>
<dbReference type="OrthoDB" id="2237115at2"/>
<accession>A0A3L9DP62</accession>
<evidence type="ECO:0008006" key="3">
    <source>
        <dbReference type="Google" id="ProtNLM"/>
    </source>
</evidence>
<sequence>MNELKEKALSKMLEEMNKDHSPAEDAIHNWLCEQDDDELFQGVLKDGYTIKMALKYAKDKAREFAQNGVACIDDEIVFGWVREYFLANSKLENIKQVPVEPVKKTDKKVDREIDVAKIKKGVGPNDDYTKPAKKTKKEKGVADGQIDLFADLFDEI</sequence>
<evidence type="ECO:0000313" key="1">
    <source>
        <dbReference type="EMBL" id="RLY03101.1"/>
    </source>
</evidence>
<keyword evidence="2" id="KW-1185">Reference proteome</keyword>
<dbReference type="RefSeq" id="WP_121835666.1">
    <property type="nucleotide sequence ID" value="NZ_CP163513.1"/>
</dbReference>
<dbReference type="InterPro" id="IPR025624">
    <property type="entry name" value="PcfK"/>
</dbReference>
<dbReference type="Proteomes" id="UP000279194">
    <property type="component" value="Unassembled WGS sequence"/>
</dbReference>
<name>A0A3L9DP62_9STRE</name>
<organism evidence="1 2">
    <name type="scientific">Streptococcus hillyeri</name>
    <dbReference type="NCBI Taxonomy" id="2282420"/>
    <lineage>
        <taxon>Bacteria</taxon>
        <taxon>Bacillati</taxon>
        <taxon>Bacillota</taxon>
        <taxon>Bacilli</taxon>
        <taxon>Lactobacillales</taxon>
        <taxon>Streptococcaceae</taxon>
        <taxon>Streptococcus</taxon>
    </lineage>
</organism>
<dbReference type="AlphaFoldDB" id="A0A3L9DP62"/>
<gene>
    <name evidence="1" type="ORF">EAF07_06050</name>
</gene>